<keyword evidence="14" id="KW-0479">Metal-binding</keyword>
<evidence type="ECO:0000256" key="12">
    <source>
        <dbReference type="ARBA" id="ARBA00045847"/>
    </source>
</evidence>
<dbReference type="GO" id="GO:0048039">
    <property type="term" value="F:ubiquinone binding"/>
    <property type="evidence" value="ECO:0007669"/>
    <property type="project" value="TreeGrafter"/>
</dbReference>
<keyword evidence="14" id="KW-0349">Heme</keyword>
<evidence type="ECO:0000256" key="3">
    <source>
        <dbReference type="ARBA" id="ARBA00007294"/>
    </source>
</evidence>
<dbReference type="GO" id="GO:0005743">
    <property type="term" value="C:mitochondrial inner membrane"/>
    <property type="evidence" value="ECO:0007669"/>
    <property type="project" value="UniProtKB-SubCell"/>
</dbReference>
<dbReference type="GO" id="GO:0006121">
    <property type="term" value="P:mitochondrial electron transport, succinate to ubiquinone"/>
    <property type="evidence" value="ECO:0007669"/>
    <property type="project" value="TreeGrafter"/>
</dbReference>
<evidence type="ECO:0000256" key="8">
    <source>
        <dbReference type="ARBA" id="ARBA00022946"/>
    </source>
</evidence>
<name>A0A0D9RP35_CHLSB</name>
<dbReference type="GO" id="GO:0020037">
    <property type="term" value="F:heme binding"/>
    <property type="evidence" value="ECO:0007669"/>
    <property type="project" value="TreeGrafter"/>
</dbReference>
<keyword evidence="16" id="KW-1185">Reference proteome</keyword>
<sequence length="114" mass="12336">CGAQHVHLPPSRHSVLKAASIHWTGDGVVSVYLLLPVAVLNPCSAMDYSLATALTLLSHWDLEQVVSDYVYEDASEKAAKAGLLAHLTLTFAGLCDFNYHDGGICKAVAMLWKR</sequence>
<evidence type="ECO:0000256" key="7">
    <source>
        <dbReference type="ARBA" id="ARBA00022792"/>
    </source>
</evidence>
<dbReference type="STRING" id="60711.ENSCSAP00000010374"/>
<keyword evidence="8 14" id="KW-0809">Transit peptide</keyword>
<proteinExistence type="inferred from homology"/>
<dbReference type="Bgee" id="ENSCSAG00000014240">
    <property type="expression patterns" value="Expressed in blood"/>
</dbReference>
<comment type="subcellular location">
    <subcellularLocation>
        <location evidence="1 14">Mitochondrion inner membrane</location>
        <topology evidence="1 14">Multi-pass membrane protein</topology>
    </subcellularLocation>
</comment>
<protein>
    <recommendedName>
        <fullName evidence="14">Succinate dehydrogenase [ubiquinone] cytochrome b small subunit</fullName>
    </recommendedName>
</protein>
<organism evidence="15 16">
    <name type="scientific">Chlorocebus sabaeus</name>
    <name type="common">Green monkey</name>
    <name type="synonym">Simia sabaea</name>
    <dbReference type="NCBI Taxonomy" id="60711"/>
    <lineage>
        <taxon>Eukaryota</taxon>
        <taxon>Metazoa</taxon>
        <taxon>Chordata</taxon>
        <taxon>Craniata</taxon>
        <taxon>Vertebrata</taxon>
        <taxon>Euteleostomi</taxon>
        <taxon>Mammalia</taxon>
        <taxon>Eutheria</taxon>
        <taxon>Euarchontoglires</taxon>
        <taxon>Primates</taxon>
        <taxon>Haplorrhini</taxon>
        <taxon>Catarrhini</taxon>
        <taxon>Cercopithecidae</taxon>
        <taxon>Cercopithecinae</taxon>
        <taxon>Chlorocebus</taxon>
    </lineage>
</organism>
<feature type="binding site" evidence="13">
    <location>
        <position position="69"/>
    </location>
    <ligand>
        <name>a ubiquinone</name>
        <dbReference type="ChEBI" id="CHEBI:16389"/>
        <note>ligand shared with IP/SDHB</note>
    </ligand>
</feature>
<dbReference type="GeneTree" id="ENSGT00390000010003"/>
<evidence type="ECO:0000256" key="1">
    <source>
        <dbReference type="ARBA" id="ARBA00004448"/>
    </source>
</evidence>
<dbReference type="InterPro" id="IPR034804">
    <property type="entry name" value="SQR/QFR_C/D"/>
</dbReference>
<dbReference type="Proteomes" id="UP000029965">
    <property type="component" value="Chromosome 10"/>
</dbReference>
<evidence type="ECO:0000256" key="13">
    <source>
        <dbReference type="PIRSR" id="PIRSR607992-1"/>
    </source>
</evidence>
<dbReference type="jPOST" id="A0A0D9RP35"/>
<keyword evidence="7 14" id="KW-0999">Mitochondrion inner membrane</keyword>
<evidence type="ECO:0000256" key="5">
    <source>
        <dbReference type="ARBA" id="ARBA00022448"/>
    </source>
</evidence>
<keyword evidence="5 14" id="KW-0813">Transport</keyword>
<dbReference type="PANTHER" id="PTHR13337:SF2">
    <property type="entry name" value="SUCCINATE DEHYDROGENASE [UBIQUINONE] CYTOCHROME B SMALL SUBUNIT, MITOCHONDRIAL"/>
    <property type="match status" value="1"/>
</dbReference>
<keyword evidence="9" id="KW-1133">Transmembrane helix</keyword>
<accession>A0A0D9RP35</accession>
<evidence type="ECO:0000256" key="2">
    <source>
        <dbReference type="ARBA" id="ARBA00005163"/>
    </source>
</evidence>
<evidence type="ECO:0000256" key="4">
    <source>
        <dbReference type="ARBA" id="ARBA00011758"/>
    </source>
</evidence>
<evidence type="ECO:0000256" key="14">
    <source>
        <dbReference type="RuleBase" id="RU364031"/>
    </source>
</evidence>
<dbReference type="OMA" id="AGCFICP"/>
<keyword evidence="10 14" id="KW-0496">Mitochondrion</keyword>
<comment type="similarity">
    <text evidence="3 14">Belongs to the CybS family.</text>
</comment>
<reference evidence="15" key="2">
    <citation type="submission" date="2025-08" db="UniProtKB">
        <authorList>
            <consortium name="Ensembl"/>
        </authorList>
    </citation>
    <scope>IDENTIFICATION</scope>
</reference>
<keyword evidence="14" id="KW-0816">Tricarboxylic acid cycle</keyword>
<dbReference type="Ensembl" id="ENSCSAT00000012332.1">
    <property type="protein sequence ID" value="ENSCSAP00000010374.1"/>
    <property type="gene ID" value="ENSCSAG00000014240.1"/>
</dbReference>
<keyword evidence="11 14" id="KW-0472">Membrane</keyword>
<keyword evidence="14" id="KW-0408">Iron</keyword>
<reference evidence="15 16" key="1">
    <citation type="submission" date="2014-03" db="EMBL/GenBank/DDBJ databases">
        <authorList>
            <person name="Warren W."/>
            <person name="Wilson R.K."/>
        </authorList>
    </citation>
    <scope>NUCLEOTIDE SEQUENCE</scope>
</reference>
<dbReference type="PANTHER" id="PTHR13337">
    <property type="entry name" value="SUCCINATE DEHYDROGENASE"/>
    <property type="match status" value="1"/>
</dbReference>
<evidence type="ECO:0000256" key="10">
    <source>
        <dbReference type="ARBA" id="ARBA00023128"/>
    </source>
</evidence>
<dbReference type="eggNOG" id="KOG4097">
    <property type="taxonomic scope" value="Eukaryota"/>
</dbReference>
<comment type="subunit">
    <text evidence="4">Component of complex II composed of four subunits: the flavoprotein (FP) SDHA, iron-sulfur protein (IP) SDHB, and a cytochrome b560 composed of SDHC and SDHD.</text>
</comment>
<comment type="function">
    <text evidence="12">Membrane-anchoring subunit of succinate dehydrogenase (SDH) that is involved in complex II of the mitochondrial electron transport chain and is responsible for transferring electrons from succinate to ubiquinone (coenzyme Q). SDH also oxidizes malate to the non-canonical enol form of oxaloacetate, enol-oxaloacetate. Enol-oxaloacetate, which is a potent inhibitor of the succinate dehydrogenase activity, is further isomerized into keto-oxaloacetate.</text>
</comment>
<evidence type="ECO:0000256" key="11">
    <source>
        <dbReference type="ARBA" id="ARBA00023136"/>
    </source>
</evidence>
<dbReference type="Gene3D" id="1.20.1300.10">
    <property type="entry name" value="Fumarate reductase/succinate dehydrogenase, transmembrane subunit"/>
    <property type="match status" value="1"/>
</dbReference>
<reference evidence="15" key="3">
    <citation type="submission" date="2025-09" db="UniProtKB">
        <authorList>
            <consortium name="Ensembl"/>
        </authorList>
    </citation>
    <scope>IDENTIFICATION</scope>
</reference>
<evidence type="ECO:0000313" key="15">
    <source>
        <dbReference type="Ensembl" id="ENSCSAP00000010374.1"/>
    </source>
</evidence>
<comment type="pathway">
    <text evidence="2">Carbohydrate metabolism; tricarboxylic acid cycle.</text>
</comment>
<dbReference type="AlphaFoldDB" id="A0A0D9RP35"/>
<evidence type="ECO:0000313" key="16">
    <source>
        <dbReference type="Proteomes" id="UP000029965"/>
    </source>
</evidence>
<dbReference type="GO" id="GO:0046872">
    <property type="term" value="F:metal ion binding"/>
    <property type="evidence" value="ECO:0007669"/>
    <property type="project" value="UniProtKB-KW"/>
</dbReference>
<dbReference type="EMBL" id="AQIB01009947">
    <property type="status" value="NOT_ANNOTATED_CDS"/>
    <property type="molecule type" value="Genomic_DNA"/>
</dbReference>
<dbReference type="InterPro" id="IPR007992">
    <property type="entry name" value="CybS"/>
</dbReference>
<keyword evidence="6" id="KW-0812">Transmembrane</keyword>
<keyword evidence="14" id="KW-0249">Electron transport</keyword>
<evidence type="ECO:0000256" key="9">
    <source>
        <dbReference type="ARBA" id="ARBA00022989"/>
    </source>
</evidence>
<dbReference type="GO" id="GO:0006099">
    <property type="term" value="P:tricarboxylic acid cycle"/>
    <property type="evidence" value="ECO:0007669"/>
    <property type="project" value="UniProtKB-KW"/>
</dbReference>
<evidence type="ECO:0000256" key="6">
    <source>
        <dbReference type="ARBA" id="ARBA00022692"/>
    </source>
</evidence>
<dbReference type="Pfam" id="PF05328">
    <property type="entry name" value="CybS"/>
    <property type="match status" value="1"/>
</dbReference>